<sequence>MPSLSDILTHNTPVKVDPQVCYKQTLEDHELASSIQLKANSMLDIDNYKPNFLQRNTFNITKPEQGESIDAYAAYRM</sequence>
<comment type="caution">
    <text evidence="1">The sequence shown here is derived from an EMBL/GenBank/DDBJ whole genome shotgun (WGS) entry which is preliminary data.</text>
</comment>
<name>A0A1C7MT77_GRIFR</name>
<dbReference type="AlphaFoldDB" id="A0A1C7MT77"/>
<gene>
    <name evidence="1" type="ORF">A0H81_02771</name>
</gene>
<dbReference type="EMBL" id="LUGG01000002">
    <property type="protein sequence ID" value="OBZ78134.1"/>
    <property type="molecule type" value="Genomic_DNA"/>
</dbReference>
<protein>
    <submittedName>
        <fullName evidence="1">Uncharacterized protein</fullName>
    </submittedName>
</protein>
<keyword evidence="2" id="KW-1185">Reference proteome</keyword>
<dbReference type="Proteomes" id="UP000092993">
    <property type="component" value="Unassembled WGS sequence"/>
</dbReference>
<evidence type="ECO:0000313" key="2">
    <source>
        <dbReference type="Proteomes" id="UP000092993"/>
    </source>
</evidence>
<proteinExistence type="predicted"/>
<accession>A0A1C7MT77</accession>
<evidence type="ECO:0000313" key="1">
    <source>
        <dbReference type="EMBL" id="OBZ78134.1"/>
    </source>
</evidence>
<reference evidence="1 2" key="1">
    <citation type="submission" date="2016-03" db="EMBL/GenBank/DDBJ databases">
        <title>Whole genome sequencing of Grifola frondosa 9006-11.</title>
        <authorList>
            <person name="Min B."/>
            <person name="Park H."/>
            <person name="Kim J.-G."/>
            <person name="Cho H."/>
            <person name="Oh Y.-L."/>
            <person name="Kong W.-S."/>
            <person name="Choi I.-G."/>
        </authorList>
    </citation>
    <scope>NUCLEOTIDE SEQUENCE [LARGE SCALE GENOMIC DNA]</scope>
    <source>
        <strain evidence="1 2">9006-11</strain>
    </source>
</reference>
<organism evidence="1 2">
    <name type="scientific">Grifola frondosa</name>
    <name type="common">Maitake</name>
    <name type="synonym">Polyporus frondosus</name>
    <dbReference type="NCBI Taxonomy" id="5627"/>
    <lineage>
        <taxon>Eukaryota</taxon>
        <taxon>Fungi</taxon>
        <taxon>Dikarya</taxon>
        <taxon>Basidiomycota</taxon>
        <taxon>Agaricomycotina</taxon>
        <taxon>Agaricomycetes</taxon>
        <taxon>Polyporales</taxon>
        <taxon>Grifolaceae</taxon>
        <taxon>Grifola</taxon>
    </lineage>
</organism>